<evidence type="ECO:0000313" key="18">
    <source>
        <dbReference type="EMBL" id="DAZ98481.1"/>
    </source>
</evidence>
<evidence type="ECO:0000256" key="11">
    <source>
        <dbReference type="ARBA" id="ARBA00023098"/>
    </source>
</evidence>
<dbReference type="CDD" id="cd00519">
    <property type="entry name" value="Lipase_3"/>
    <property type="match status" value="1"/>
</dbReference>
<evidence type="ECO:0000256" key="4">
    <source>
        <dbReference type="ARBA" id="ARBA00022553"/>
    </source>
</evidence>
<feature type="transmembrane region" description="Helical" evidence="16">
    <location>
        <begin position="90"/>
        <end position="108"/>
    </location>
</feature>
<evidence type="ECO:0000256" key="6">
    <source>
        <dbReference type="ARBA" id="ARBA00022723"/>
    </source>
</evidence>
<comment type="subcellular location">
    <subcellularLocation>
        <location evidence="2">Cell membrane</location>
        <topology evidence="2">Multi-pass membrane protein</topology>
    </subcellularLocation>
</comment>
<name>A0AAV2YYY4_9STRA</name>
<reference evidence="18" key="2">
    <citation type="journal article" date="2023" name="Microbiol Resour">
        <title>Decontamination and Annotation of the Draft Genome Sequence of the Oomycete Lagenidium giganteum ARSEF 373.</title>
        <authorList>
            <person name="Morgan W.R."/>
            <person name="Tartar A."/>
        </authorList>
    </citation>
    <scope>NUCLEOTIDE SEQUENCE</scope>
    <source>
        <strain evidence="18">ARSEF 373</strain>
    </source>
</reference>
<dbReference type="GO" id="GO:0046872">
    <property type="term" value="F:metal ion binding"/>
    <property type="evidence" value="ECO:0007669"/>
    <property type="project" value="UniProtKB-KW"/>
</dbReference>
<dbReference type="Proteomes" id="UP001146120">
    <property type="component" value="Unassembled WGS sequence"/>
</dbReference>
<evidence type="ECO:0000256" key="10">
    <source>
        <dbReference type="ARBA" id="ARBA00022989"/>
    </source>
</evidence>
<comment type="caution">
    <text evidence="18">The sequence shown here is derived from an EMBL/GenBank/DDBJ whole genome shotgun (WGS) entry which is preliminary data.</text>
</comment>
<feature type="transmembrane region" description="Helical" evidence="16">
    <location>
        <begin position="60"/>
        <end position="83"/>
    </location>
</feature>
<keyword evidence="11" id="KW-0443">Lipid metabolism</keyword>
<evidence type="ECO:0000256" key="9">
    <source>
        <dbReference type="ARBA" id="ARBA00022963"/>
    </source>
</evidence>
<evidence type="ECO:0000256" key="1">
    <source>
        <dbReference type="ARBA" id="ARBA00001913"/>
    </source>
</evidence>
<dbReference type="InterPro" id="IPR029058">
    <property type="entry name" value="AB_hydrolase_fold"/>
</dbReference>
<comment type="catalytic activity">
    <reaction evidence="13">
        <text>a 1,2-diacyl-sn-glycerol + H2O = a 2-acylglycerol + a fatty acid + H(+)</text>
        <dbReference type="Rhea" id="RHEA:33275"/>
        <dbReference type="ChEBI" id="CHEBI:15377"/>
        <dbReference type="ChEBI" id="CHEBI:15378"/>
        <dbReference type="ChEBI" id="CHEBI:17389"/>
        <dbReference type="ChEBI" id="CHEBI:17815"/>
        <dbReference type="ChEBI" id="CHEBI:28868"/>
        <dbReference type="EC" id="3.1.1.116"/>
    </reaction>
    <physiologicalReaction direction="left-to-right" evidence="13">
        <dbReference type="Rhea" id="RHEA:33276"/>
    </physiologicalReaction>
</comment>
<gene>
    <name evidence="18" type="ORF">N0F65_004918</name>
</gene>
<reference evidence="18" key="1">
    <citation type="submission" date="2022-11" db="EMBL/GenBank/DDBJ databases">
        <authorList>
            <person name="Morgan W.R."/>
            <person name="Tartar A."/>
        </authorList>
    </citation>
    <scope>NUCLEOTIDE SEQUENCE</scope>
    <source>
        <strain evidence="18">ARSEF 373</strain>
    </source>
</reference>
<dbReference type="Pfam" id="PF01764">
    <property type="entry name" value="Lipase_3"/>
    <property type="match status" value="1"/>
</dbReference>
<keyword evidence="7" id="KW-0378">Hydrolase</keyword>
<dbReference type="GO" id="GO:0005886">
    <property type="term" value="C:plasma membrane"/>
    <property type="evidence" value="ECO:0007669"/>
    <property type="project" value="UniProtKB-SubCell"/>
</dbReference>
<accession>A0AAV2YYY4</accession>
<dbReference type="EC" id="3.1.1.116" evidence="14"/>
<dbReference type="PANTHER" id="PTHR45792:SF8">
    <property type="entry name" value="DIACYLGLYCEROL LIPASE-ALPHA"/>
    <property type="match status" value="1"/>
</dbReference>
<dbReference type="AlphaFoldDB" id="A0AAV2YYY4"/>
<dbReference type="GO" id="GO:0016298">
    <property type="term" value="F:lipase activity"/>
    <property type="evidence" value="ECO:0007669"/>
    <property type="project" value="TreeGrafter"/>
</dbReference>
<feature type="transmembrane region" description="Helical" evidence="16">
    <location>
        <begin position="15"/>
        <end position="37"/>
    </location>
</feature>
<keyword evidence="8" id="KW-0106">Calcium</keyword>
<dbReference type="InterPro" id="IPR002921">
    <property type="entry name" value="Fungal_lipase-type"/>
</dbReference>
<keyword evidence="19" id="KW-1185">Reference proteome</keyword>
<evidence type="ECO:0000256" key="7">
    <source>
        <dbReference type="ARBA" id="ARBA00022801"/>
    </source>
</evidence>
<keyword evidence="10 16" id="KW-1133">Transmembrane helix</keyword>
<evidence type="ECO:0000256" key="12">
    <source>
        <dbReference type="ARBA" id="ARBA00023136"/>
    </source>
</evidence>
<evidence type="ECO:0000256" key="16">
    <source>
        <dbReference type="SAM" id="Phobius"/>
    </source>
</evidence>
<keyword evidence="12 16" id="KW-0472">Membrane</keyword>
<keyword evidence="5 16" id="KW-0812">Transmembrane</keyword>
<organism evidence="18 19">
    <name type="scientific">Lagenidium giganteum</name>
    <dbReference type="NCBI Taxonomy" id="4803"/>
    <lineage>
        <taxon>Eukaryota</taxon>
        <taxon>Sar</taxon>
        <taxon>Stramenopiles</taxon>
        <taxon>Oomycota</taxon>
        <taxon>Peronosporomycetes</taxon>
        <taxon>Pythiales</taxon>
        <taxon>Pythiaceae</taxon>
    </lineage>
</organism>
<evidence type="ECO:0000313" key="19">
    <source>
        <dbReference type="Proteomes" id="UP001146120"/>
    </source>
</evidence>
<feature type="region of interest" description="Disordered" evidence="15">
    <location>
        <begin position="546"/>
        <end position="583"/>
    </location>
</feature>
<dbReference type="SUPFAM" id="SSF53474">
    <property type="entry name" value="alpha/beta-Hydrolases"/>
    <property type="match status" value="1"/>
</dbReference>
<evidence type="ECO:0000256" key="5">
    <source>
        <dbReference type="ARBA" id="ARBA00022692"/>
    </source>
</evidence>
<dbReference type="EMBL" id="DAKRPA010000105">
    <property type="protein sequence ID" value="DAZ98481.1"/>
    <property type="molecule type" value="Genomic_DNA"/>
</dbReference>
<protein>
    <recommendedName>
        <fullName evidence="14">sn-1-specific diacylglycerol lipase</fullName>
        <ecNumber evidence="14">3.1.1.116</ecNumber>
    </recommendedName>
</protein>
<evidence type="ECO:0000256" key="2">
    <source>
        <dbReference type="ARBA" id="ARBA00004651"/>
    </source>
</evidence>
<feature type="compositionally biased region" description="Polar residues" evidence="15">
    <location>
        <begin position="561"/>
        <end position="579"/>
    </location>
</feature>
<evidence type="ECO:0000256" key="14">
    <source>
        <dbReference type="ARBA" id="ARBA00026104"/>
    </source>
</evidence>
<evidence type="ECO:0000256" key="3">
    <source>
        <dbReference type="ARBA" id="ARBA00022475"/>
    </source>
</evidence>
<feature type="domain" description="Fungal lipase-type" evidence="17">
    <location>
        <begin position="370"/>
        <end position="513"/>
    </location>
</feature>
<evidence type="ECO:0000256" key="8">
    <source>
        <dbReference type="ARBA" id="ARBA00022837"/>
    </source>
</evidence>
<evidence type="ECO:0000256" key="15">
    <source>
        <dbReference type="SAM" id="MobiDB-lite"/>
    </source>
</evidence>
<keyword evidence="3" id="KW-1003">Cell membrane</keyword>
<proteinExistence type="predicted"/>
<dbReference type="PANTHER" id="PTHR45792">
    <property type="entry name" value="DIACYLGLYCEROL LIPASE HOMOLOG-RELATED"/>
    <property type="match status" value="1"/>
</dbReference>
<keyword evidence="4" id="KW-0597">Phosphoprotein</keyword>
<dbReference type="GO" id="GO:0016042">
    <property type="term" value="P:lipid catabolic process"/>
    <property type="evidence" value="ECO:0007669"/>
    <property type="project" value="UniProtKB-KW"/>
</dbReference>
<evidence type="ECO:0000256" key="13">
    <source>
        <dbReference type="ARBA" id="ARBA00024531"/>
    </source>
</evidence>
<sequence length="698" mass="78765">MAGVFKRIVLNPRAYLTPLMLVIIFHHLPMILAYALIRKPANTNACRPLRDLFGWMDVSLGLHVAATVISIVNIVTTLSLNVYRVRRPENWMILALFLLYVANLAWAIDGESLPGDTSSCANDSDEMQDRADSISYFQHFDLVFSAVVLSLTMCTSFMCGVHTSEDIVEAETRWQKRCTAMFRACTCKTYQARDQDDEIFQSLGMILGKFFVVQYSNKKYEGLQFNDLMFCLRLVGKQQRYERAFLQEAEASVETENIPPPPTLQRLETVVESSTLADLAFFGRLAIGIYGWPVYVWYSPLHWFKVFGCTKKPAEHQVIDHDNAVAGNRASFINYTGIQDNDLVYLNCFNFVFQAPYSIVKDSKRKQLIISVRGSLSFYDFVTDGLAKIVDMDPEELPEGIPNPESTRTHYGMLRTARSLFADLQEGSRKAIFWDFAMQHCIDGDWEIVVCGHSMGAGVGGILAMLLKKPFPSTKAFLYAPPMLIDPVTAAWTKSFVTTAVYGDDLVPRLSLANVARLREEMATQFHAAANKPLYRVRYGSHSKQMKKQVEQQLSGHLDTSVASSDSGNPTVQSNSQPTGDLDLNFLRMRPVEETDEVDVPGLIVHMQTVEKARLCGCTMILGEQELHYSVREASYFRRIWVTPRAVSDHMVHHYDRNIGHLMKCLGVEPPNASKATQWVHDADESTPYRQMQEGAIA</sequence>
<dbReference type="Gene3D" id="3.40.50.1820">
    <property type="entry name" value="alpha/beta hydrolase"/>
    <property type="match status" value="1"/>
</dbReference>
<comment type="cofactor">
    <cofactor evidence="1">
        <name>Ca(2+)</name>
        <dbReference type="ChEBI" id="CHEBI:29108"/>
    </cofactor>
</comment>
<evidence type="ECO:0000259" key="17">
    <source>
        <dbReference type="Pfam" id="PF01764"/>
    </source>
</evidence>
<keyword evidence="9" id="KW-0442">Lipid degradation</keyword>
<dbReference type="InterPro" id="IPR052214">
    <property type="entry name" value="DAG_Lipase-Related"/>
</dbReference>
<keyword evidence="6" id="KW-0479">Metal-binding</keyword>